<keyword evidence="1" id="KW-0732">Signal</keyword>
<evidence type="ECO:0000256" key="1">
    <source>
        <dbReference type="SAM" id="SignalP"/>
    </source>
</evidence>
<dbReference type="Proteomes" id="UP001055057">
    <property type="component" value="Unassembled WGS sequence"/>
</dbReference>
<reference evidence="2" key="1">
    <citation type="journal article" date="2021" name="Front. Microbiol.">
        <title>Comprehensive Comparative Genomics and Phenotyping of Methylobacterium Species.</title>
        <authorList>
            <person name="Alessa O."/>
            <person name="Ogura Y."/>
            <person name="Fujitani Y."/>
            <person name="Takami H."/>
            <person name="Hayashi T."/>
            <person name="Sahin N."/>
            <person name="Tani A."/>
        </authorList>
    </citation>
    <scope>NUCLEOTIDE SEQUENCE</scope>
    <source>
        <strain evidence="2">DSM 23632</strain>
    </source>
</reference>
<evidence type="ECO:0000313" key="3">
    <source>
        <dbReference type="Proteomes" id="UP001055057"/>
    </source>
</evidence>
<name>A0ABQ4TUS2_9HYPH</name>
<protein>
    <submittedName>
        <fullName evidence="2">Uncharacterized protein</fullName>
    </submittedName>
</protein>
<evidence type="ECO:0000313" key="2">
    <source>
        <dbReference type="EMBL" id="GJE59041.1"/>
    </source>
</evidence>
<gene>
    <name evidence="2" type="ORF">MPOCJGCO_1128</name>
</gene>
<accession>A0ABQ4TUS2</accession>
<feature type="signal peptide" evidence="1">
    <location>
        <begin position="1"/>
        <end position="19"/>
    </location>
</feature>
<proteinExistence type="predicted"/>
<dbReference type="RefSeq" id="WP_238181633.1">
    <property type="nucleotide sequence ID" value="NZ_BPRB01000060.1"/>
</dbReference>
<keyword evidence="3" id="KW-1185">Reference proteome</keyword>
<reference evidence="2" key="2">
    <citation type="submission" date="2021-08" db="EMBL/GenBank/DDBJ databases">
        <authorList>
            <person name="Tani A."/>
            <person name="Ola A."/>
            <person name="Ogura Y."/>
            <person name="Katsura K."/>
            <person name="Hayashi T."/>
        </authorList>
    </citation>
    <scope>NUCLEOTIDE SEQUENCE</scope>
    <source>
        <strain evidence="2">DSM 23632</strain>
    </source>
</reference>
<organism evidence="2 3">
    <name type="scientific">Methylobacterium trifolii</name>
    <dbReference type="NCBI Taxonomy" id="1003092"/>
    <lineage>
        <taxon>Bacteria</taxon>
        <taxon>Pseudomonadati</taxon>
        <taxon>Pseudomonadota</taxon>
        <taxon>Alphaproteobacteria</taxon>
        <taxon>Hyphomicrobiales</taxon>
        <taxon>Methylobacteriaceae</taxon>
        <taxon>Methylobacterium</taxon>
    </lineage>
</organism>
<feature type="chain" id="PRO_5045709552" evidence="1">
    <location>
        <begin position="20"/>
        <end position="309"/>
    </location>
</feature>
<comment type="caution">
    <text evidence="2">The sequence shown here is derived from an EMBL/GenBank/DDBJ whole genome shotgun (WGS) entry which is preliminary data.</text>
</comment>
<sequence>MKHALLAASLLALPSAAHAVEPVAQPLALSIAARTPVAVVGAASGIGTAEARATGRVTEASAREQCAGFLPEADVAGVRDCAAAWLKQFPNDMIANADCRAGILRPVGGGSYRYAGEWPKQEIVGVGRSQWRGGDGEIVGTSTAEGGLSLSQQWETLCGASAKPRPAQPAEARPVEARLAPTPVAFGEQAPPESGSQNLWDHNGSEVWLDPGTGVISYEAAKPAMRAVVRRGSVLFRGRLGADRAVQGTAYAFKEGCPPAPYPVRGAYSRDGGTLVLRGLGPVREGCTVVAYTERSPHATLRFVSLMSP</sequence>
<dbReference type="EMBL" id="BPRB01000060">
    <property type="protein sequence ID" value="GJE59041.1"/>
    <property type="molecule type" value="Genomic_DNA"/>
</dbReference>